<dbReference type="Pfam" id="PF07258">
    <property type="entry name" value="COMM_domain"/>
    <property type="match status" value="1"/>
</dbReference>
<name>A0ABQ9EI75_TEGGR</name>
<comment type="caution">
    <text evidence="2">The sequence shown here is derived from an EMBL/GenBank/DDBJ whole genome shotgun (WGS) entry which is preliminary data.</text>
</comment>
<sequence>MVIASTAKVRKRQTDEALDSSKFPLLLTRILQKIHLKDERTFSEEEETKLQGVLELPPPDLELIIQTLEFFLHQVRNVYCMSKTCHTIVIWYKHMLEAINWRLNLQMAQSMKTKMKMPNAMFELDVKNENKEDYLNDLLHIDVNPIPDCDINYHFYPLRKFWHKVIIKPSSNQ</sequence>
<dbReference type="EMBL" id="JARBDR010000903">
    <property type="protein sequence ID" value="KAJ8304126.1"/>
    <property type="molecule type" value="Genomic_DNA"/>
</dbReference>
<evidence type="ECO:0000313" key="2">
    <source>
        <dbReference type="EMBL" id="KAJ8304126.1"/>
    </source>
</evidence>
<evidence type="ECO:0000313" key="3">
    <source>
        <dbReference type="Proteomes" id="UP001217089"/>
    </source>
</evidence>
<feature type="domain" description="COMM" evidence="1">
    <location>
        <begin position="96"/>
        <end position="131"/>
    </location>
</feature>
<keyword evidence="3" id="KW-1185">Reference proteome</keyword>
<organism evidence="2 3">
    <name type="scientific">Tegillarca granosa</name>
    <name type="common">Malaysian cockle</name>
    <name type="synonym">Anadara granosa</name>
    <dbReference type="NCBI Taxonomy" id="220873"/>
    <lineage>
        <taxon>Eukaryota</taxon>
        <taxon>Metazoa</taxon>
        <taxon>Spiralia</taxon>
        <taxon>Lophotrochozoa</taxon>
        <taxon>Mollusca</taxon>
        <taxon>Bivalvia</taxon>
        <taxon>Autobranchia</taxon>
        <taxon>Pteriomorphia</taxon>
        <taxon>Arcoida</taxon>
        <taxon>Arcoidea</taxon>
        <taxon>Arcidae</taxon>
        <taxon>Tegillarca</taxon>
    </lineage>
</organism>
<proteinExistence type="predicted"/>
<dbReference type="Proteomes" id="UP001217089">
    <property type="component" value="Unassembled WGS sequence"/>
</dbReference>
<protein>
    <recommendedName>
        <fullName evidence="1">COMM domain-containing protein</fullName>
    </recommendedName>
</protein>
<evidence type="ECO:0000259" key="1">
    <source>
        <dbReference type="Pfam" id="PF07258"/>
    </source>
</evidence>
<accession>A0ABQ9EI75</accession>
<dbReference type="PANTHER" id="PTHR12333:SF0">
    <property type="entry name" value="COMM DOMAIN-CONTAINING PROTEIN 10"/>
    <property type="match status" value="1"/>
</dbReference>
<dbReference type="InterPro" id="IPR037361">
    <property type="entry name" value="COMMD10"/>
</dbReference>
<dbReference type="PANTHER" id="PTHR12333">
    <property type="entry name" value="COMM DOMAIN CONTAINING PROTEIN 10"/>
    <property type="match status" value="1"/>
</dbReference>
<reference evidence="2 3" key="1">
    <citation type="submission" date="2022-12" db="EMBL/GenBank/DDBJ databases">
        <title>Chromosome-level genome of Tegillarca granosa.</title>
        <authorList>
            <person name="Kim J."/>
        </authorList>
    </citation>
    <scope>NUCLEOTIDE SEQUENCE [LARGE SCALE GENOMIC DNA]</scope>
    <source>
        <strain evidence="2">Teg-2019</strain>
        <tissue evidence="2">Adductor muscle</tissue>
    </source>
</reference>
<gene>
    <name evidence="2" type="ORF">KUTeg_017709</name>
</gene>
<dbReference type="InterPro" id="IPR017920">
    <property type="entry name" value="COMM"/>
</dbReference>